<protein>
    <submittedName>
        <fullName evidence="6">Ferric enterobactin transport ATP-binding protein FepC</fullName>
    </submittedName>
</protein>
<organism evidence="6">
    <name type="scientific">bioreactor metagenome</name>
    <dbReference type="NCBI Taxonomy" id="1076179"/>
    <lineage>
        <taxon>unclassified sequences</taxon>
        <taxon>metagenomes</taxon>
        <taxon>ecological metagenomes</taxon>
    </lineage>
</organism>
<accession>A0A645FUF3</accession>
<feature type="domain" description="ABC transporter" evidence="5">
    <location>
        <begin position="1"/>
        <end position="208"/>
    </location>
</feature>
<dbReference type="SMART" id="SM00382">
    <property type="entry name" value="AAA"/>
    <property type="match status" value="1"/>
</dbReference>
<evidence type="ECO:0000256" key="2">
    <source>
        <dbReference type="ARBA" id="ARBA00022741"/>
    </source>
</evidence>
<gene>
    <name evidence="6" type="primary">fepC_15</name>
    <name evidence="6" type="ORF">SDC9_164489</name>
</gene>
<evidence type="ECO:0000256" key="1">
    <source>
        <dbReference type="ARBA" id="ARBA00022448"/>
    </source>
</evidence>
<keyword evidence="4" id="KW-1278">Translocase</keyword>
<evidence type="ECO:0000256" key="3">
    <source>
        <dbReference type="ARBA" id="ARBA00022840"/>
    </source>
</evidence>
<dbReference type="AlphaFoldDB" id="A0A645FUF3"/>
<dbReference type="Pfam" id="PF00005">
    <property type="entry name" value="ABC_tran"/>
    <property type="match status" value="1"/>
</dbReference>
<dbReference type="EMBL" id="VSSQ01064185">
    <property type="protein sequence ID" value="MPN17139.1"/>
    <property type="molecule type" value="Genomic_DNA"/>
</dbReference>
<evidence type="ECO:0000256" key="4">
    <source>
        <dbReference type="ARBA" id="ARBA00022967"/>
    </source>
</evidence>
<dbReference type="PROSITE" id="PS50893">
    <property type="entry name" value="ABC_TRANSPORTER_2"/>
    <property type="match status" value="1"/>
</dbReference>
<sequence>MIVGPNGAGKSTIVNAISQGVPYTGEVRVLGKDVRRYRAHELARLVGVLAQTHTMGYGFTVGSVVRLGRYAYAPGLFSAGHAEDDDAVEQALALTGLTQIVDQNVLTLSGGELQRTFLAQLFAQNPRVLLLDEPTNHLDLVYQKQVFELIRTWLKTPGRAVASVVHDLSLARAYGSHALLLDGGKTLSYGAISDVFSPANLDNAYDMDVSAWMRGLLAQWQE</sequence>
<dbReference type="InterPro" id="IPR003593">
    <property type="entry name" value="AAA+_ATPase"/>
</dbReference>
<dbReference type="GO" id="GO:0005524">
    <property type="term" value="F:ATP binding"/>
    <property type="evidence" value="ECO:0007669"/>
    <property type="project" value="UniProtKB-KW"/>
</dbReference>
<dbReference type="GO" id="GO:0016887">
    <property type="term" value="F:ATP hydrolysis activity"/>
    <property type="evidence" value="ECO:0007669"/>
    <property type="project" value="InterPro"/>
</dbReference>
<dbReference type="CDD" id="cd03214">
    <property type="entry name" value="ABC_Iron-Siderophores_B12_Hemin"/>
    <property type="match status" value="1"/>
</dbReference>
<dbReference type="SUPFAM" id="SSF52540">
    <property type="entry name" value="P-loop containing nucleoside triphosphate hydrolases"/>
    <property type="match status" value="1"/>
</dbReference>
<comment type="caution">
    <text evidence="6">The sequence shown here is derived from an EMBL/GenBank/DDBJ whole genome shotgun (WGS) entry which is preliminary data.</text>
</comment>
<dbReference type="InterPro" id="IPR027417">
    <property type="entry name" value="P-loop_NTPase"/>
</dbReference>
<evidence type="ECO:0000259" key="5">
    <source>
        <dbReference type="PROSITE" id="PS50893"/>
    </source>
</evidence>
<dbReference type="PANTHER" id="PTHR42794">
    <property type="entry name" value="HEMIN IMPORT ATP-BINDING PROTEIN HMUV"/>
    <property type="match status" value="1"/>
</dbReference>
<keyword evidence="1" id="KW-0813">Transport</keyword>
<proteinExistence type="predicted"/>
<name>A0A645FUF3_9ZZZZ</name>
<evidence type="ECO:0000313" key="6">
    <source>
        <dbReference type="EMBL" id="MPN17139.1"/>
    </source>
</evidence>
<keyword evidence="3 6" id="KW-0067">ATP-binding</keyword>
<keyword evidence="2" id="KW-0547">Nucleotide-binding</keyword>
<dbReference type="InterPro" id="IPR003439">
    <property type="entry name" value="ABC_transporter-like_ATP-bd"/>
</dbReference>
<dbReference type="Gene3D" id="3.40.50.300">
    <property type="entry name" value="P-loop containing nucleotide triphosphate hydrolases"/>
    <property type="match status" value="1"/>
</dbReference>
<dbReference type="PANTHER" id="PTHR42794:SF1">
    <property type="entry name" value="HEMIN IMPORT ATP-BINDING PROTEIN HMUV"/>
    <property type="match status" value="1"/>
</dbReference>
<reference evidence="6" key="1">
    <citation type="submission" date="2019-08" db="EMBL/GenBank/DDBJ databases">
        <authorList>
            <person name="Kucharzyk K."/>
            <person name="Murdoch R.W."/>
            <person name="Higgins S."/>
            <person name="Loffler F."/>
        </authorList>
    </citation>
    <scope>NUCLEOTIDE SEQUENCE</scope>
</reference>